<dbReference type="Proteomes" id="UP001596037">
    <property type="component" value="Unassembled WGS sequence"/>
</dbReference>
<dbReference type="RefSeq" id="WP_376851010.1">
    <property type="nucleotide sequence ID" value="NZ_JBHSMF010000009.1"/>
</dbReference>
<keyword evidence="2" id="KW-1185">Reference proteome</keyword>
<gene>
    <name evidence="1" type="ORF">ACFPOE_15400</name>
</gene>
<organism evidence="1 2">
    <name type="scientific">Caenimonas terrae</name>
    <dbReference type="NCBI Taxonomy" id="696074"/>
    <lineage>
        <taxon>Bacteria</taxon>
        <taxon>Pseudomonadati</taxon>
        <taxon>Pseudomonadota</taxon>
        <taxon>Betaproteobacteria</taxon>
        <taxon>Burkholderiales</taxon>
        <taxon>Comamonadaceae</taxon>
        <taxon>Caenimonas</taxon>
    </lineage>
</organism>
<sequence length="51" mass="6127">MEQSHRAKLARRFARELARKEVVCLDIPDDDGFMQPELIARLQQRVWPHLR</sequence>
<dbReference type="EMBL" id="JBHSMF010000009">
    <property type="protein sequence ID" value="MFC5498934.1"/>
    <property type="molecule type" value="Genomic_DNA"/>
</dbReference>
<name>A0ABW0NG94_9BURK</name>
<proteinExistence type="predicted"/>
<evidence type="ECO:0000313" key="2">
    <source>
        <dbReference type="Proteomes" id="UP001596037"/>
    </source>
</evidence>
<accession>A0ABW0NG94</accession>
<evidence type="ECO:0000313" key="1">
    <source>
        <dbReference type="EMBL" id="MFC5498934.1"/>
    </source>
</evidence>
<reference evidence="2" key="1">
    <citation type="journal article" date="2019" name="Int. J. Syst. Evol. Microbiol.">
        <title>The Global Catalogue of Microorganisms (GCM) 10K type strain sequencing project: providing services to taxonomists for standard genome sequencing and annotation.</title>
        <authorList>
            <consortium name="The Broad Institute Genomics Platform"/>
            <consortium name="The Broad Institute Genome Sequencing Center for Infectious Disease"/>
            <person name="Wu L."/>
            <person name="Ma J."/>
        </authorList>
    </citation>
    <scope>NUCLEOTIDE SEQUENCE [LARGE SCALE GENOMIC DNA]</scope>
    <source>
        <strain evidence="2">CCUG 57401</strain>
    </source>
</reference>
<protein>
    <submittedName>
        <fullName evidence="1">Uncharacterized protein</fullName>
    </submittedName>
</protein>
<comment type="caution">
    <text evidence="1">The sequence shown here is derived from an EMBL/GenBank/DDBJ whole genome shotgun (WGS) entry which is preliminary data.</text>
</comment>